<dbReference type="Gene3D" id="2.20.25.80">
    <property type="entry name" value="WRKY domain"/>
    <property type="match status" value="1"/>
</dbReference>
<dbReference type="PANTHER" id="PTHR31429:SF59">
    <property type="entry name" value="WRKY TRANSCRIPTION FACTOR 47-RELATED"/>
    <property type="match status" value="1"/>
</dbReference>
<feature type="region of interest" description="Disordered" evidence="7">
    <location>
        <begin position="1"/>
        <end position="59"/>
    </location>
</feature>
<dbReference type="PROSITE" id="PS50811">
    <property type="entry name" value="WRKY"/>
    <property type="match status" value="1"/>
</dbReference>
<evidence type="ECO:0000256" key="2">
    <source>
        <dbReference type="ARBA" id="ARBA00023015"/>
    </source>
</evidence>
<dbReference type="GO" id="GO:0005634">
    <property type="term" value="C:nucleus"/>
    <property type="evidence" value="ECO:0007669"/>
    <property type="project" value="UniProtKB-SubCell"/>
</dbReference>
<protein>
    <recommendedName>
        <fullName evidence="8">WRKY domain-containing protein</fullName>
    </recommendedName>
</protein>
<evidence type="ECO:0000256" key="4">
    <source>
        <dbReference type="ARBA" id="ARBA00023163"/>
    </source>
</evidence>
<keyword evidence="6" id="KW-0175">Coiled coil</keyword>
<feature type="domain" description="WRKY" evidence="8">
    <location>
        <begin position="254"/>
        <end position="320"/>
    </location>
</feature>
<dbReference type="AlphaFoldDB" id="A0ABD3JK79"/>
<keyword evidence="3" id="KW-0238">DNA-binding</keyword>
<dbReference type="Proteomes" id="UP001634007">
    <property type="component" value="Unassembled WGS sequence"/>
</dbReference>
<evidence type="ECO:0000256" key="1">
    <source>
        <dbReference type="ARBA" id="ARBA00004123"/>
    </source>
</evidence>
<keyword evidence="5" id="KW-0539">Nucleus</keyword>
<evidence type="ECO:0000256" key="3">
    <source>
        <dbReference type="ARBA" id="ARBA00023125"/>
    </source>
</evidence>
<evidence type="ECO:0000259" key="8">
    <source>
        <dbReference type="PROSITE" id="PS50811"/>
    </source>
</evidence>
<keyword evidence="4" id="KW-0804">Transcription</keyword>
<evidence type="ECO:0000256" key="7">
    <source>
        <dbReference type="SAM" id="MobiDB-lite"/>
    </source>
</evidence>
<dbReference type="Pfam" id="PF03106">
    <property type="entry name" value="WRKY"/>
    <property type="match status" value="1"/>
</dbReference>
<feature type="coiled-coil region" evidence="6">
    <location>
        <begin position="92"/>
        <end position="119"/>
    </location>
</feature>
<dbReference type="FunFam" id="2.20.25.80:FF:000002">
    <property type="entry name" value="probable WRKY transcription factor 31"/>
    <property type="match status" value="1"/>
</dbReference>
<dbReference type="EMBL" id="JBJKBG010000008">
    <property type="protein sequence ID" value="KAL3727900.1"/>
    <property type="molecule type" value="Genomic_DNA"/>
</dbReference>
<keyword evidence="10" id="KW-1185">Reference proteome</keyword>
<feature type="compositionally biased region" description="Polar residues" evidence="7">
    <location>
        <begin position="190"/>
        <end position="212"/>
    </location>
</feature>
<dbReference type="InterPro" id="IPR044810">
    <property type="entry name" value="WRKY_plant"/>
</dbReference>
<comment type="subcellular location">
    <subcellularLocation>
        <location evidence="1">Nucleus</location>
    </subcellularLocation>
</comment>
<dbReference type="SMART" id="SM00774">
    <property type="entry name" value="WRKY"/>
    <property type="match status" value="1"/>
</dbReference>
<accession>A0ABD3JK79</accession>
<evidence type="ECO:0000313" key="9">
    <source>
        <dbReference type="EMBL" id="KAL3727900.1"/>
    </source>
</evidence>
<evidence type="ECO:0000313" key="10">
    <source>
        <dbReference type="Proteomes" id="UP001634007"/>
    </source>
</evidence>
<reference evidence="9 10" key="1">
    <citation type="submission" date="2024-11" db="EMBL/GenBank/DDBJ databases">
        <title>Chromosome-level genome assembly of Eucalyptus globulus Labill. provides insights into its genome evolution.</title>
        <authorList>
            <person name="Li X."/>
        </authorList>
    </citation>
    <scope>NUCLEOTIDE SEQUENCE [LARGE SCALE GENOMIC DNA]</scope>
    <source>
        <strain evidence="9">CL2024</strain>
        <tissue evidence="9">Fresh tender leaves</tissue>
    </source>
</reference>
<sequence>MIPYSQGNLMDHQLAQEDKQPSSPDGRPATMELDFFSGDRLRSDGSDHGASVPDSAKLHPLDDGGAMDFLTLRTGVLWRENHQEETKPTSQLKSLRDRLEELKGENQKLRSMLELISKNYTAVYAQLLLVMQTKASIIHKFQDEGLANAGVSTYGDNLRERSEPSVEAGITDQQCDGQSMENHIGMKRALSSTNETSSDEGQTNQSMTTLESPNVARGKNIVREDEEDPDNRQDQVLGQQGSYRKARVSIRARSDAPMISDGCQWRKYGQKLAKGNPCPRAYYRCTMAIGCPVRKQIQRCVRDKTILITTYEGKHSHPLPPTAAVLAKTTSAAASMLLSGSTATEAAPNGNSNPSFLSSSNNFLFPHHFLYSNSSTMASLSSSSPNYPTITLDLAQAPLINNHSLHSQRALSSTPNCQTQNIPPSNGYPGFLGHPQMHMLPPPQAHHLLLNNQYPSSLMGNVGATIASDPSFGSKLAIAISSMVGASATNPGMLNSNTNGCTNISSSTSAIITHDDAS</sequence>
<dbReference type="GO" id="GO:0003677">
    <property type="term" value="F:DNA binding"/>
    <property type="evidence" value="ECO:0007669"/>
    <property type="project" value="UniProtKB-KW"/>
</dbReference>
<dbReference type="SUPFAM" id="SSF118290">
    <property type="entry name" value="WRKY DNA-binding domain"/>
    <property type="match status" value="1"/>
</dbReference>
<gene>
    <name evidence="9" type="ORF">ACJRO7_032617</name>
</gene>
<keyword evidence="2" id="KW-0805">Transcription regulation</keyword>
<organism evidence="9 10">
    <name type="scientific">Eucalyptus globulus</name>
    <name type="common">Tasmanian blue gum</name>
    <dbReference type="NCBI Taxonomy" id="34317"/>
    <lineage>
        <taxon>Eukaryota</taxon>
        <taxon>Viridiplantae</taxon>
        <taxon>Streptophyta</taxon>
        <taxon>Embryophyta</taxon>
        <taxon>Tracheophyta</taxon>
        <taxon>Spermatophyta</taxon>
        <taxon>Magnoliopsida</taxon>
        <taxon>eudicotyledons</taxon>
        <taxon>Gunneridae</taxon>
        <taxon>Pentapetalae</taxon>
        <taxon>rosids</taxon>
        <taxon>malvids</taxon>
        <taxon>Myrtales</taxon>
        <taxon>Myrtaceae</taxon>
        <taxon>Myrtoideae</taxon>
        <taxon>Eucalypteae</taxon>
        <taxon>Eucalyptus</taxon>
    </lineage>
</organism>
<name>A0ABD3JK79_EUCGL</name>
<comment type="caution">
    <text evidence="9">The sequence shown here is derived from an EMBL/GenBank/DDBJ whole genome shotgun (WGS) entry which is preliminary data.</text>
</comment>
<evidence type="ECO:0000256" key="5">
    <source>
        <dbReference type="ARBA" id="ARBA00023242"/>
    </source>
</evidence>
<evidence type="ECO:0000256" key="6">
    <source>
        <dbReference type="SAM" id="Coils"/>
    </source>
</evidence>
<dbReference type="InterPro" id="IPR003657">
    <property type="entry name" value="WRKY_dom"/>
</dbReference>
<proteinExistence type="predicted"/>
<dbReference type="PANTHER" id="PTHR31429">
    <property type="entry name" value="WRKY TRANSCRIPTION FACTOR 36-RELATED"/>
    <property type="match status" value="1"/>
</dbReference>
<dbReference type="InterPro" id="IPR036576">
    <property type="entry name" value="WRKY_dom_sf"/>
</dbReference>
<feature type="region of interest" description="Disordered" evidence="7">
    <location>
        <begin position="190"/>
        <end position="249"/>
    </location>
</feature>
<feature type="compositionally biased region" description="Basic and acidic residues" evidence="7">
    <location>
        <begin position="37"/>
        <end position="47"/>
    </location>
</feature>